<feature type="region of interest" description="Disordered" evidence="1">
    <location>
        <begin position="1"/>
        <end position="38"/>
    </location>
</feature>
<name>A0A0E0BRV3_9ORYZ</name>
<reference evidence="2" key="1">
    <citation type="submission" date="2015-04" db="UniProtKB">
        <authorList>
            <consortium name="EnsemblPlants"/>
        </authorList>
    </citation>
    <scope>IDENTIFICATION</scope>
</reference>
<protein>
    <submittedName>
        <fullName evidence="2">Uncharacterized protein</fullName>
    </submittedName>
</protein>
<evidence type="ECO:0000256" key="1">
    <source>
        <dbReference type="SAM" id="MobiDB-lite"/>
    </source>
</evidence>
<dbReference type="Proteomes" id="UP000026961">
    <property type="component" value="Chromosome 12"/>
</dbReference>
<dbReference type="EnsemblPlants" id="OGLUM12G11020.1">
    <property type="protein sequence ID" value="OGLUM12G11020.1"/>
    <property type="gene ID" value="OGLUM12G11020"/>
</dbReference>
<reference evidence="2" key="2">
    <citation type="submission" date="2018-05" db="EMBL/GenBank/DDBJ databases">
        <title>OgluRS3 (Oryza glumaepatula Reference Sequence Version 3).</title>
        <authorList>
            <person name="Zhang J."/>
            <person name="Kudrna D."/>
            <person name="Lee S."/>
            <person name="Talag J."/>
            <person name="Welchert J."/>
            <person name="Wing R.A."/>
        </authorList>
    </citation>
    <scope>NUCLEOTIDE SEQUENCE [LARGE SCALE GENOMIC DNA]</scope>
</reference>
<evidence type="ECO:0000313" key="2">
    <source>
        <dbReference type="EnsemblPlants" id="OGLUM12G11020.1"/>
    </source>
</evidence>
<proteinExistence type="predicted"/>
<dbReference type="HOGENOM" id="CLU_2403201_0_0_1"/>
<dbReference type="Gramene" id="OGLUM12G11020.1">
    <property type="protein sequence ID" value="OGLUM12G11020.1"/>
    <property type="gene ID" value="OGLUM12G11020"/>
</dbReference>
<accession>A0A0E0BRV3</accession>
<evidence type="ECO:0000313" key="3">
    <source>
        <dbReference type="Proteomes" id="UP000026961"/>
    </source>
</evidence>
<organism evidence="2">
    <name type="scientific">Oryza glumipatula</name>
    <dbReference type="NCBI Taxonomy" id="40148"/>
    <lineage>
        <taxon>Eukaryota</taxon>
        <taxon>Viridiplantae</taxon>
        <taxon>Streptophyta</taxon>
        <taxon>Embryophyta</taxon>
        <taxon>Tracheophyta</taxon>
        <taxon>Spermatophyta</taxon>
        <taxon>Magnoliopsida</taxon>
        <taxon>Liliopsida</taxon>
        <taxon>Poales</taxon>
        <taxon>Poaceae</taxon>
        <taxon>BOP clade</taxon>
        <taxon>Oryzoideae</taxon>
        <taxon>Oryzeae</taxon>
        <taxon>Oryzinae</taxon>
        <taxon>Oryza</taxon>
    </lineage>
</organism>
<dbReference type="AlphaFoldDB" id="A0A0E0BRV3"/>
<feature type="region of interest" description="Disordered" evidence="1">
    <location>
        <begin position="57"/>
        <end position="81"/>
    </location>
</feature>
<keyword evidence="3" id="KW-1185">Reference proteome</keyword>
<sequence>MVLSHQNNWEGHRRLPPLPVVAPPTGSSGGEGTAAARRLPPLLRRIRRLLPVAACHLSPPTARCPPPSPLPQIERGWEEGRGTWRRRRSVEEY</sequence>